<dbReference type="InterPro" id="IPR008254">
    <property type="entry name" value="Flavodoxin/NO_synth"/>
</dbReference>
<dbReference type="Pfam" id="PF12682">
    <property type="entry name" value="Flavodoxin_4"/>
    <property type="match status" value="1"/>
</dbReference>
<evidence type="ECO:0000313" key="2">
    <source>
        <dbReference type="EMBL" id="MTV82145.1"/>
    </source>
</evidence>
<dbReference type="Gene3D" id="3.40.50.360">
    <property type="match status" value="1"/>
</dbReference>
<dbReference type="EMBL" id="WNJO01000005">
    <property type="protein sequence ID" value="MTV82145.1"/>
    <property type="molecule type" value="Genomic_DNA"/>
</dbReference>
<dbReference type="GO" id="GO:0010181">
    <property type="term" value="F:FMN binding"/>
    <property type="evidence" value="ECO:0007669"/>
    <property type="project" value="InterPro"/>
</dbReference>
<dbReference type="GO" id="GO:0016651">
    <property type="term" value="F:oxidoreductase activity, acting on NAD(P)H"/>
    <property type="evidence" value="ECO:0007669"/>
    <property type="project" value="UniProtKB-ARBA"/>
</dbReference>
<proteinExistence type="predicted"/>
<gene>
    <name evidence="2" type="ORF">GM612_05700</name>
</gene>
<dbReference type="RefSeq" id="WP_155431418.1">
    <property type="nucleotide sequence ID" value="NZ_WNJO01000005.1"/>
</dbReference>
<sequence length="164" mass="17535">MSSNILMAYYSWSGTTAALAKQIDDQLHPDVYQIQVPAGTFSTDMYATSDIAKAQLAAGKMPKLVNAVPDPSHYDRVLIGGPVWSGTPATPVLAFLHAINSRSLAVAPFYTDVGNAGDYEVHFKQAAGNLDVLPGFEATGVTNQREMTDWLTEVTNANTNNGGK</sequence>
<reference evidence="2 3" key="1">
    <citation type="submission" date="2019-11" db="EMBL/GenBank/DDBJ databases">
        <title>Lactobacillus sp. nov. CRM56-3, isolated from fermented tea leaves.</title>
        <authorList>
            <person name="Phuengjayaem S."/>
            <person name="Tanasupawat S."/>
        </authorList>
    </citation>
    <scope>NUCLEOTIDE SEQUENCE [LARGE SCALE GENOMIC DNA]</scope>
    <source>
        <strain evidence="2 3">CRM56-3</strain>
    </source>
</reference>
<feature type="domain" description="Flavodoxin-like" evidence="1">
    <location>
        <begin position="5"/>
        <end position="152"/>
    </location>
</feature>
<dbReference type="Proteomes" id="UP000466388">
    <property type="component" value="Unassembled WGS sequence"/>
</dbReference>
<dbReference type="PANTHER" id="PTHR39201">
    <property type="entry name" value="EXPORTED PROTEIN-RELATED"/>
    <property type="match status" value="1"/>
</dbReference>
<keyword evidence="3" id="KW-1185">Reference proteome</keyword>
<comment type="caution">
    <text evidence="2">The sequence shown here is derived from an EMBL/GenBank/DDBJ whole genome shotgun (WGS) entry which is preliminary data.</text>
</comment>
<accession>A0A7X2XV78</accession>
<dbReference type="InterPro" id="IPR029039">
    <property type="entry name" value="Flavoprotein-like_sf"/>
</dbReference>
<name>A0A7X2XV78_9LACO</name>
<evidence type="ECO:0000313" key="3">
    <source>
        <dbReference type="Proteomes" id="UP000466388"/>
    </source>
</evidence>
<dbReference type="AlphaFoldDB" id="A0A7X2XV78"/>
<protein>
    <submittedName>
        <fullName evidence="2">Flavodoxin</fullName>
    </submittedName>
</protein>
<evidence type="ECO:0000259" key="1">
    <source>
        <dbReference type="Pfam" id="PF12682"/>
    </source>
</evidence>
<dbReference type="SUPFAM" id="SSF52218">
    <property type="entry name" value="Flavoproteins"/>
    <property type="match status" value="1"/>
</dbReference>
<organism evidence="2 3">
    <name type="scientific">Secundilactobacillus folii</name>
    <dbReference type="NCBI Taxonomy" id="2678357"/>
    <lineage>
        <taxon>Bacteria</taxon>
        <taxon>Bacillati</taxon>
        <taxon>Bacillota</taxon>
        <taxon>Bacilli</taxon>
        <taxon>Lactobacillales</taxon>
        <taxon>Lactobacillaceae</taxon>
        <taxon>Secundilactobacillus</taxon>
    </lineage>
</organism>
<dbReference type="PANTHER" id="PTHR39201:SF1">
    <property type="entry name" value="FLAVODOXIN-LIKE DOMAIN-CONTAINING PROTEIN"/>
    <property type="match status" value="1"/>
</dbReference>